<comment type="catalytic activity">
    <reaction evidence="7">
        <text>a (3R)-3-[(carboxymethyl)amino]fatty acid + holo-[ACP] + H(+) = a (2E)-enoyl-[ACP] + glycine + H2O</text>
        <dbReference type="Rhea" id="RHEA:74923"/>
        <dbReference type="Rhea" id="RHEA-COMP:9685"/>
        <dbReference type="Rhea" id="RHEA-COMP:9925"/>
        <dbReference type="ChEBI" id="CHEBI:15377"/>
        <dbReference type="ChEBI" id="CHEBI:15378"/>
        <dbReference type="ChEBI" id="CHEBI:57305"/>
        <dbReference type="ChEBI" id="CHEBI:64479"/>
        <dbReference type="ChEBI" id="CHEBI:78784"/>
        <dbReference type="ChEBI" id="CHEBI:193080"/>
        <dbReference type="EC" id="4.3.2.11"/>
    </reaction>
    <physiologicalReaction direction="right-to-left" evidence="7">
        <dbReference type="Rhea" id="RHEA:74925"/>
    </physiologicalReaction>
</comment>
<dbReference type="Proteomes" id="UP000242502">
    <property type="component" value="Unassembled WGS sequence"/>
</dbReference>
<accession>A0A1D2QME5</accession>
<dbReference type="GO" id="GO:0006629">
    <property type="term" value="P:lipid metabolic process"/>
    <property type="evidence" value="ECO:0007669"/>
    <property type="project" value="UniProtKB-KW"/>
</dbReference>
<dbReference type="AlphaFoldDB" id="A0A1D2QME5"/>
<keyword evidence="1" id="KW-0443">Lipid metabolism</keyword>
<dbReference type="EMBL" id="MDLC01000055">
    <property type="protein sequence ID" value="ODS22733.1"/>
    <property type="molecule type" value="Genomic_DNA"/>
</dbReference>
<comment type="similarity">
    <text evidence="3">Belongs to the FcoT family.</text>
</comment>
<proteinExistence type="inferred from homology"/>
<dbReference type="EC" id="4.3.2.11" evidence="4"/>
<evidence type="ECO:0000313" key="9">
    <source>
        <dbReference type="Proteomes" id="UP000242502"/>
    </source>
</evidence>
<evidence type="ECO:0000256" key="5">
    <source>
        <dbReference type="ARBA" id="ARBA00035169"/>
    </source>
</evidence>
<dbReference type="Gene3D" id="3.10.129.30">
    <property type="entry name" value="Rv0098, thioesterase-like hot dog domain"/>
    <property type="match status" value="1"/>
</dbReference>
<keyword evidence="2" id="KW-0456">Lyase</keyword>
<protein>
    <recommendedName>
        <fullName evidence="5">(2E)-enoyl-[ACP] glycyltransferase</fullName>
        <ecNumber evidence="4">4.3.2.11</ecNumber>
    </recommendedName>
    <alternativeName>
        <fullName evidence="6">(2E)-unsaturated fatty acyl-[ACP] glycyltransferase</fullName>
    </alternativeName>
</protein>
<evidence type="ECO:0000313" key="8">
    <source>
        <dbReference type="EMBL" id="ODS22733.1"/>
    </source>
</evidence>
<evidence type="ECO:0000256" key="3">
    <source>
        <dbReference type="ARBA" id="ARBA00035117"/>
    </source>
</evidence>
<sequence>MNVLLSEDTQEISDNIIHKILLPYRKKNALYLKKAKMINLEEKENGILSIVGDFEINDSCYVDSTGHFNAVELIICFNQLAYVLFGYAFSHNLFKYFPIKNGTTEAKEILTLMTLDNYLDEQLSAMFILKSEQSFQAVINPNSFQCFLQVVQIFYRNKIFFIKTRSTFSDDGNGKAKSKITLAYVVRR</sequence>
<dbReference type="InterPro" id="IPR043064">
    <property type="entry name" value="FcoT_ThioEstase_Rv0098-like_sf"/>
</dbReference>
<organism evidence="8 9">
    <name type="scientific">Candidatus Endobugula sertula</name>
    <name type="common">Bugula neritina bacterial symbiont</name>
    <dbReference type="NCBI Taxonomy" id="62101"/>
    <lineage>
        <taxon>Bacteria</taxon>
        <taxon>Pseudomonadati</taxon>
        <taxon>Pseudomonadota</taxon>
        <taxon>Gammaproteobacteria</taxon>
        <taxon>Cellvibrionales</taxon>
        <taxon>Cellvibrionaceae</taxon>
        <taxon>Candidatus Endobugula</taxon>
    </lineage>
</organism>
<dbReference type="Pfam" id="PF10862">
    <property type="entry name" value="FcoT"/>
    <property type="match status" value="1"/>
</dbReference>
<name>A0A1D2QME5_9GAMM</name>
<evidence type="ECO:0000256" key="2">
    <source>
        <dbReference type="ARBA" id="ARBA00023239"/>
    </source>
</evidence>
<dbReference type="GO" id="GO:0016829">
    <property type="term" value="F:lyase activity"/>
    <property type="evidence" value="ECO:0007669"/>
    <property type="project" value="UniProtKB-KW"/>
</dbReference>
<evidence type="ECO:0000256" key="1">
    <source>
        <dbReference type="ARBA" id="ARBA00023098"/>
    </source>
</evidence>
<gene>
    <name evidence="8" type="ORF">AB835_12595</name>
</gene>
<reference evidence="8 9" key="1">
    <citation type="journal article" date="2016" name="Appl. Environ. Microbiol.">
        <title>Lack of Overt Genome Reduction in the Bryostatin-Producing Bryozoan Symbiont "Candidatus Endobugula sertula".</title>
        <authorList>
            <person name="Miller I.J."/>
            <person name="Vanee N."/>
            <person name="Fong S.S."/>
            <person name="Lim-Fong G.E."/>
            <person name="Kwan J.C."/>
        </authorList>
    </citation>
    <scope>NUCLEOTIDE SEQUENCE [LARGE SCALE GENOMIC DNA]</scope>
    <source>
        <strain evidence="8">AB1-4</strain>
    </source>
</reference>
<evidence type="ECO:0000256" key="6">
    <source>
        <dbReference type="ARBA" id="ARBA00035448"/>
    </source>
</evidence>
<evidence type="ECO:0000256" key="7">
    <source>
        <dbReference type="ARBA" id="ARBA00048742"/>
    </source>
</evidence>
<dbReference type="InterPro" id="IPR022598">
    <property type="entry name" value="FcoT_ThioEstase"/>
</dbReference>
<comment type="caution">
    <text evidence="8">The sequence shown here is derived from an EMBL/GenBank/DDBJ whole genome shotgun (WGS) entry which is preliminary data.</text>
</comment>
<dbReference type="STRING" id="62101.AB835_12595"/>
<evidence type="ECO:0000256" key="4">
    <source>
        <dbReference type="ARBA" id="ARBA00035127"/>
    </source>
</evidence>